<dbReference type="InterPro" id="IPR014757">
    <property type="entry name" value="Tscrpt_reg_IclR_C"/>
</dbReference>
<name>A0ABV6IWV0_9PROT</name>
<feature type="domain" description="HTH iclR-type" evidence="4">
    <location>
        <begin position="1"/>
        <end position="62"/>
    </location>
</feature>
<dbReference type="SUPFAM" id="SSF46785">
    <property type="entry name" value="Winged helix' DNA-binding domain"/>
    <property type="match status" value="1"/>
</dbReference>
<dbReference type="Pfam" id="PF09339">
    <property type="entry name" value="HTH_IclR"/>
    <property type="match status" value="1"/>
</dbReference>
<dbReference type="PROSITE" id="PS51077">
    <property type="entry name" value="HTH_ICLR"/>
    <property type="match status" value="1"/>
</dbReference>
<dbReference type="InterPro" id="IPR029016">
    <property type="entry name" value="GAF-like_dom_sf"/>
</dbReference>
<keyword evidence="2" id="KW-0238">DNA-binding</keyword>
<evidence type="ECO:0000259" key="5">
    <source>
        <dbReference type="PROSITE" id="PS51078"/>
    </source>
</evidence>
<dbReference type="PANTHER" id="PTHR30136:SF24">
    <property type="entry name" value="HTH-TYPE TRANSCRIPTIONAL REPRESSOR ALLR"/>
    <property type="match status" value="1"/>
</dbReference>
<feature type="domain" description="IclR-ED" evidence="5">
    <location>
        <begin position="63"/>
        <end position="247"/>
    </location>
</feature>
<dbReference type="SUPFAM" id="SSF55781">
    <property type="entry name" value="GAF domain-like"/>
    <property type="match status" value="1"/>
</dbReference>
<keyword evidence="1" id="KW-0805">Transcription regulation</keyword>
<organism evidence="6 7">
    <name type="scientific">Muricoccus vinaceus</name>
    <dbReference type="NCBI Taxonomy" id="424704"/>
    <lineage>
        <taxon>Bacteria</taxon>
        <taxon>Pseudomonadati</taxon>
        <taxon>Pseudomonadota</taxon>
        <taxon>Alphaproteobacteria</taxon>
        <taxon>Acetobacterales</taxon>
        <taxon>Roseomonadaceae</taxon>
        <taxon>Muricoccus</taxon>
    </lineage>
</organism>
<dbReference type="EMBL" id="JBHLVZ010000076">
    <property type="protein sequence ID" value="MFC0388089.1"/>
    <property type="molecule type" value="Genomic_DNA"/>
</dbReference>
<dbReference type="SMART" id="SM00346">
    <property type="entry name" value="HTH_ICLR"/>
    <property type="match status" value="1"/>
</dbReference>
<gene>
    <name evidence="6" type="ORF">ACFFIC_21465</name>
</gene>
<dbReference type="Gene3D" id="3.30.450.40">
    <property type="match status" value="1"/>
</dbReference>
<proteinExistence type="predicted"/>
<evidence type="ECO:0000259" key="4">
    <source>
        <dbReference type="PROSITE" id="PS51077"/>
    </source>
</evidence>
<evidence type="ECO:0000256" key="2">
    <source>
        <dbReference type="ARBA" id="ARBA00023125"/>
    </source>
</evidence>
<dbReference type="InterPro" id="IPR050707">
    <property type="entry name" value="HTH_MetabolicPath_Reg"/>
</dbReference>
<dbReference type="InterPro" id="IPR036388">
    <property type="entry name" value="WH-like_DNA-bd_sf"/>
</dbReference>
<dbReference type="PANTHER" id="PTHR30136">
    <property type="entry name" value="HELIX-TURN-HELIX TRANSCRIPTIONAL REGULATOR, ICLR FAMILY"/>
    <property type="match status" value="1"/>
</dbReference>
<dbReference type="Gene3D" id="1.10.10.10">
    <property type="entry name" value="Winged helix-like DNA-binding domain superfamily/Winged helix DNA-binding domain"/>
    <property type="match status" value="1"/>
</dbReference>
<keyword evidence="3" id="KW-0804">Transcription</keyword>
<evidence type="ECO:0000256" key="1">
    <source>
        <dbReference type="ARBA" id="ARBA00023015"/>
    </source>
</evidence>
<evidence type="ECO:0000313" key="6">
    <source>
        <dbReference type="EMBL" id="MFC0388089.1"/>
    </source>
</evidence>
<dbReference type="Pfam" id="PF01614">
    <property type="entry name" value="IclR_C"/>
    <property type="match status" value="1"/>
</dbReference>
<accession>A0ABV6IWV0</accession>
<sequence>MAGPDRTISVLKLFTLERPAWTVERLAAALGVSASSAYRYVAVLTEAGLLTGAGGGAYVLGPAFIQYDRQIQLTDPLLQASRPVMEEILRLAPAGSTVLLCRLFGETVLCMQQVAGRQAGDALSYERGRPMPLFRGATSKVILAWLPSREVRRIFETHRAEIAASGLGADWAGFRSALGRIRRAGHEVSHAELDAGRTGIAMPILDEGRRVLGSLSFVIPAAEQAAVPRLVPVLVAAARGIERAMGQSTAAGLPIEHYN</sequence>
<comment type="caution">
    <text evidence="6">The sequence shown here is derived from an EMBL/GenBank/DDBJ whole genome shotgun (WGS) entry which is preliminary data.</text>
</comment>
<keyword evidence="7" id="KW-1185">Reference proteome</keyword>
<reference evidence="6 7" key="1">
    <citation type="submission" date="2024-09" db="EMBL/GenBank/DDBJ databases">
        <authorList>
            <person name="Sun Q."/>
            <person name="Mori K."/>
        </authorList>
    </citation>
    <scope>NUCLEOTIDE SEQUENCE [LARGE SCALE GENOMIC DNA]</scope>
    <source>
        <strain evidence="6 7">CCM 7468</strain>
    </source>
</reference>
<dbReference type="Proteomes" id="UP001589789">
    <property type="component" value="Unassembled WGS sequence"/>
</dbReference>
<protein>
    <submittedName>
        <fullName evidence="6">IclR family transcriptional regulator</fullName>
    </submittedName>
</protein>
<dbReference type="RefSeq" id="WP_377054171.1">
    <property type="nucleotide sequence ID" value="NZ_JBHLVZ010000076.1"/>
</dbReference>
<dbReference type="InterPro" id="IPR036390">
    <property type="entry name" value="WH_DNA-bd_sf"/>
</dbReference>
<evidence type="ECO:0000313" key="7">
    <source>
        <dbReference type="Proteomes" id="UP001589789"/>
    </source>
</evidence>
<dbReference type="PROSITE" id="PS51078">
    <property type="entry name" value="ICLR_ED"/>
    <property type="match status" value="1"/>
</dbReference>
<dbReference type="InterPro" id="IPR005471">
    <property type="entry name" value="Tscrpt_reg_IclR_N"/>
</dbReference>
<evidence type="ECO:0000256" key="3">
    <source>
        <dbReference type="ARBA" id="ARBA00023163"/>
    </source>
</evidence>